<dbReference type="InterPro" id="IPR005829">
    <property type="entry name" value="Sugar_transporter_CS"/>
</dbReference>
<evidence type="ECO:0000256" key="5">
    <source>
        <dbReference type="ARBA" id="ARBA00022989"/>
    </source>
</evidence>
<dbReference type="PANTHER" id="PTHR42718">
    <property type="entry name" value="MAJOR FACILITATOR SUPERFAMILY MULTIDRUG TRANSPORTER MFSC"/>
    <property type="match status" value="1"/>
</dbReference>
<dbReference type="NCBIfam" id="TIGR00711">
    <property type="entry name" value="efflux_EmrB"/>
    <property type="match status" value="1"/>
</dbReference>
<dbReference type="EMBL" id="JAPDOD010000084">
    <property type="protein sequence ID" value="MDA0167009.1"/>
    <property type="molecule type" value="Genomic_DNA"/>
</dbReference>
<evidence type="ECO:0000313" key="10">
    <source>
        <dbReference type="Proteomes" id="UP001149140"/>
    </source>
</evidence>
<dbReference type="Gene3D" id="1.20.1720.10">
    <property type="entry name" value="Multidrug resistance protein D"/>
    <property type="match status" value="1"/>
</dbReference>
<feature type="transmembrane region" description="Helical" evidence="7">
    <location>
        <begin position="133"/>
        <end position="155"/>
    </location>
</feature>
<evidence type="ECO:0000256" key="6">
    <source>
        <dbReference type="ARBA" id="ARBA00023136"/>
    </source>
</evidence>
<reference evidence="9" key="1">
    <citation type="submission" date="2022-10" db="EMBL/GenBank/DDBJ databases">
        <title>The WGS of Solirubrobacter ginsenosidimutans DSM 21036.</title>
        <authorList>
            <person name="Jiang Z."/>
        </authorList>
    </citation>
    <scope>NUCLEOTIDE SEQUENCE</scope>
    <source>
        <strain evidence="9">DSM 21036</strain>
    </source>
</reference>
<dbReference type="InterPro" id="IPR036259">
    <property type="entry name" value="MFS_trans_sf"/>
</dbReference>
<evidence type="ECO:0000256" key="7">
    <source>
        <dbReference type="SAM" id="Phobius"/>
    </source>
</evidence>
<feature type="transmembrane region" description="Helical" evidence="7">
    <location>
        <begin position="225"/>
        <end position="245"/>
    </location>
</feature>
<evidence type="ECO:0000313" key="9">
    <source>
        <dbReference type="EMBL" id="MDA0167009.1"/>
    </source>
</evidence>
<dbReference type="AlphaFoldDB" id="A0A9X3S5P6"/>
<feature type="transmembrane region" description="Helical" evidence="7">
    <location>
        <begin position="399"/>
        <end position="417"/>
    </location>
</feature>
<evidence type="ECO:0000256" key="2">
    <source>
        <dbReference type="ARBA" id="ARBA00022448"/>
    </source>
</evidence>
<keyword evidence="6 7" id="KW-0472">Membrane</keyword>
<feature type="transmembrane region" description="Helical" evidence="7">
    <location>
        <begin position="423"/>
        <end position="442"/>
    </location>
</feature>
<dbReference type="Pfam" id="PF07690">
    <property type="entry name" value="MFS_1"/>
    <property type="match status" value="1"/>
</dbReference>
<evidence type="ECO:0000256" key="3">
    <source>
        <dbReference type="ARBA" id="ARBA00022475"/>
    </source>
</evidence>
<feature type="transmembrane region" description="Helical" evidence="7">
    <location>
        <begin position="74"/>
        <end position="93"/>
    </location>
</feature>
<comment type="subcellular location">
    <subcellularLocation>
        <location evidence="1">Cell membrane</location>
        <topology evidence="1">Multi-pass membrane protein</topology>
    </subcellularLocation>
</comment>
<dbReference type="GO" id="GO:0022857">
    <property type="term" value="F:transmembrane transporter activity"/>
    <property type="evidence" value="ECO:0007669"/>
    <property type="project" value="InterPro"/>
</dbReference>
<feature type="transmembrane region" description="Helical" evidence="7">
    <location>
        <begin position="99"/>
        <end position="121"/>
    </location>
</feature>
<comment type="caution">
    <text evidence="9">The sequence shown here is derived from an EMBL/GenBank/DDBJ whole genome shotgun (WGS) entry which is preliminary data.</text>
</comment>
<dbReference type="Gene3D" id="1.20.1250.20">
    <property type="entry name" value="MFS general substrate transporter like domains"/>
    <property type="match status" value="1"/>
</dbReference>
<name>A0A9X3S5P6_9ACTN</name>
<dbReference type="PANTHER" id="PTHR42718:SF48">
    <property type="entry name" value="CONSERVED TWO-DOMAIN MEMBRANE PROTEIN-RELATED"/>
    <property type="match status" value="1"/>
</dbReference>
<evidence type="ECO:0000256" key="4">
    <source>
        <dbReference type="ARBA" id="ARBA00022692"/>
    </source>
</evidence>
<feature type="transmembrane region" description="Helical" evidence="7">
    <location>
        <begin position="358"/>
        <end position="378"/>
    </location>
</feature>
<dbReference type="InterPro" id="IPR004638">
    <property type="entry name" value="EmrB-like"/>
</dbReference>
<dbReference type="GO" id="GO:0005886">
    <property type="term" value="C:plasma membrane"/>
    <property type="evidence" value="ECO:0007669"/>
    <property type="project" value="UniProtKB-SubCell"/>
</dbReference>
<keyword evidence="5 7" id="KW-1133">Transmembrane helix</keyword>
<protein>
    <submittedName>
        <fullName evidence="9">DHA2 family efflux MFS transporter permease subunit</fullName>
    </submittedName>
</protein>
<feature type="transmembrane region" description="Helical" evidence="7">
    <location>
        <begin position="327"/>
        <end position="346"/>
    </location>
</feature>
<sequence length="463" mass="47092">MTRRALAIATACGGGFLAFLDTTIVNTAFPGIAASFGHATPTQLSWVLDAYFIVIAALLVPAGGIADRVGRKRVFLAGVALFTLASAACAAAPGWETLVAARALQGAGAAVIMAVSLALILPEYPLARRAGAVSLWGASAALAAASGPPLGGLLVQSDWRIVFVVNLPLGVLVYAVGRGALTESADARATGLPDLLGAALAMLGLGALALAILEGGSWGWASPRVVVTFAAATVLLALTALRCLSHPRPVIDPELLRVESFARANLGILLLGMAFFSTILANVLFLTGVWHYSLLRAGFAVVPGAIATAVAAIPAGRFADRHGHRAVIVPGCLLYVAGMAIVRGAGAEPAFLETWLPAMVLNGAGLGMAFPALAAAALKDVPPERFGSASAVSSAARQFGGVLGTAVLFAVGAPVTLAAADDAYLVSTVWALGAAVVAATLGEMRLNRSSSRWRLRRIGDNPD</sequence>
<dbReference type="CDD" id="cd17321">
    <property type="entry name" value="MFS_MMR_MDR_like"/>
    <property type="match status" value="1"/>
</dbReference>
<keyword evidence="4 7" id="KW-0812">Transmembrane</keyword>
<dbReference type="Proteomes" id="UP001149140">
    <property type="component" value="Unassembled WGS sequence"/>
</dbReference>
<dbReference type="InterPro" id="IPR020846">
    <property type="entry name" value="MFS_dom"/>
</dbReference>
<dbReference type="SUPFAM" id="SSF103473">
    <property type="entry name" value="MFS general substrate transporter"/>
    <property type="match status" value="2"/>
</dbReference>
<keyword evidence="3" id="KW-1003">Cell membrane</keyword>
<keyword evidence="10" id="KW-1185">Reference proteome</keyword>
<proteinExistence type="predicted"/>
<feature type="transmembrane region" description="Helical" evidence="7">
    <location>
        <begin position="44"/>
        <end position="62"/>
    </location>
</feature>
<dbReference type="PRINTS" id="PR01036">
    <property type="entry name" value="TCRTETB"/>
</dbReference>
<dbReference type="PROSITE" id="PS00216">
    <property type="entry name" value="SUGAR_TRANSPORT_1"/>
    <property type="match status" value="1"/>
</dbReference>
<gene>
    <name evidence="9" type="ORF">OM076_42505</name>
</gene>
<feature type="domain" description="Major facilitator superfamily (MFS) profile" evidence="8">
    <location>
        <begin position="7"/>
        <end position="445"/>
    </location>
</feature>
<evidence type="ECO:0000259" key="8">
    <source>
        <dbReference type="PROSITE" id="PS50850"/>
    </source>
</evidence>
<keyword evidence="2" id="KW-0813">Transport</keyword>
<dbReference type="PROSITE" id="PS50850">
    <property type="entry name" value="MFS"/>
    <property type="match status" value="1"/>
</dbReference>
<organism evidence="9 10">
    <name type="scientific">Solirubrobacter ginsenosidimutans</name>
    <dbReference type="NCBI Taxonomy" id="490573"/>
    <lineage>
        <taxon>Bacteria</taxon>
        <taxon>Bacillati</taxon>
        <taxon>Actinomycetota</taxon>
        <taxon>Thermoleophilia</taxon>
        <taxon>Solirubrobacterales</taxon>
        <taxon>Solirubrobacteraceae</taxon>
        <taxon>Solirubrobacter</taxon>
    </lineage>
</organism>
<dbReference type="RefSeq" id="WP_270046261.1">
    <property type="nucleotide sequence ID" value="NZ_JAPDOD010000084.1"/>
</dbReference>
<feature type="transmembrane region" description="Helical" evidence="7">
    <location>
        <begin position="161"/>
        <end position="181"/>
    </location>
</feature>
<feature type="transmembrane region" description="Helical" evidence="7">
    <location>
        <begin position="193"/>
        <end position="213"/>
    </location>
</feature>
<feature type="transmembrane region" description="Helical" evidence="7">
    <location>
        <begin position="266"/>
        <end position="288"/>
    </location>
</feature>
<evidence type="ECO:0000256" key="1">
    <source>
        <dbReference type="ARBA" id="ARBA00004651"/>
    </source>
</evidence>
<accession>A0A9X3S5P6</accession>
<feature type="transmembrane region" description="Helical" evidence="7">
    <location>
        <begin position="294"/>
        <end position="315"/>
    </location>
</feature>
<dbReference type="InterPro" id="IPR011701">
    <property type="entry name" value="MFS"/>
</dbReference>